<dbReference type="SUPFAM" id="SSF101898">
    <property type="entry name" value="NHL repeat"/>
    <property type="match status" value="1"/>
</dbReference>
<dbReference type="RefSeq" id="WP_072989121.1">
    <property type="nucleotide sequence ID" value="NZ_FQYU01000001.1"/>
</dbReference>
<dbReference type="EMBL" id="FQYU01000001">
    <property type="protein sequence ID" value="SHI65497.1"/>
    <property type="molecule type" value="Genomic_DNA"/>
</dbReference>
<feature type="signal peptide" evidence="1">
    <location>
        <begin position="1"/>
        <end position="21"/>
    </location>
</feature>
<dbReference type="STRING" id="192903.SAMN04488513_101907"/>
<reference evidence="3" key="1">
    <citation type="submission" date="2016-11" db="EMBL/GenBank/DDBJ databases">
        <authorList>
            <person name="Varghese N."/>
            <person name="Submissions S."/>
        </authorList>
    </citation>
    <scope>NUCLEOTIDE SEQUENCE [LARGE SCALE GENOMIC DNA]</scope>
    <source>
        <strain evidence="3">DSM 19858</strain>
    </source>
</reference>
<keyword evidence="3" id="KW-1185">Reference proteome</keyword>
<dbReference type="PROSITE" id="PS51257">
    <property type="entry name" value="PROKAR_LIPOPROTEIN"/>
    <property type="match status" value="1"/>
</dbReference>
<organism evidence="2 3">
    <name type="scientific">Pseudozobellia thermophila</name>
    <dbReference type="NCBI Taxonomy" id="192903"/>
    <lineage>
        <taxon>Bacteria</taxon>
        <taxon>Pseudomonadati</taxon>
        <taxon>Bacteroidota</taxon>
        <taxon>Flavobacteriia</taxon>
        <taxon>Flavobacteriales</taxon>
        <taxon>Flavobacteriaceae</taxon>
        <taxon>Pseudozobellia</taxon>
    </lineage>
</organism>
<accession>A0A1M6CWY0</accession>
<protein>
    <recommendedName>
        <fullName evidence="4">SdiA-regulated</fullName>
    </recommendedName>
</protein>
<dbReference type="OrthoDB" id="5599486at2"/>
<proteinExistence type="predicted"/>
<evidence type="ECO:0008006" key="4">
    <source>
        <dbReference type="Google" id="ProtNLM"/>
    </source>
</evidence>
<dbReference type="AlphaFoldDB" id="A0A1M6CWY0"/>
<sequence>MKHYTFPLLGLLLLCSCANHAQLQRIAKLPKELKENSGMAYYGGSSAWFVNDSGNPDKIYKVDFDGQLTHKFKVRKAKNRDWEELTTDKRGNLYIGDFGNNMNDREDLTIYIVPNPETEKGNKIEADKITFTYPEQKHFPPKKKDRMFDAEAFFHFNDHLYIFTKNRSEPFTGKTLLYKVPAKKGDYKAELVGQLNLCPDWDTCRVTSADISKDGKTVVLLGYGKLYLFTDFDSDHFFEGGRQEIDLGIRTQLESVCFYGENTLLLSDEEEKKGNGGGNLYTYQLK</sequence>
<keyword evidence="1" id="KW-0732">Signal</keyword>
<feature type="chain" id="PRO_5012206548" description="SdiA-regulated" evidence="1">
    <location>
        <begin position="22"/>
        <end position="286"/>
    </location>
</feature>
<gene>
    <name evidence="2" type="ORF">SAMN04488513_101907</name>
</gene>
<evidence type="ECO:0000313" key="3">
    <source>
        <dbReference type="Proteomes" id="UP000184543"/>
    </source>
</evidence>
<dbReference type="Proteomes" id="UP000184543">
    <property type="component" value="Unassembled WGS sequence"/>
</dbReference>
<evidence type="ECO:0000313" key="2">
    <source>
        <dbReference type="EMBL" id="SHI65497.1"/>
    </source>
</evidence>
<name>A0A1M6CWY0_9FLAO</name>
<evidence type="ECO:0000256" key="1">
    <source>
        <dbReference type="SAM" id="SignalP"/>
    </source>
</evidence>